<dbReference type="Proteomes" id="UP000499080">
    <property type="component" value="Unassembled WGS sequence"/>
</dbReference>
<gene>
    <name evidence="2" type="ORF">AVEN_112336_1</name>
</gene>
<name>A0A4Y2NNU6_ARAVE</name>
<comment type="caution">
    <text evidence="2">The sequence shown here is derived from an EMBL/GenBank/DDBJ whole genome shotgun (WGS) entry which is preliminary data.</text>
</comment>
<organism evidence="2 3">
    <name type="scientific">Araneus ventricosus</name>
    <name type="common">Orbweaver spider</name>
    <name type="synonym">Epeira ventricosa</name>
    <dbReference type="NCBI Taxonomy" id="182803"/>
    <lineage>
        <taxon>Eukaryota</taxon>
        <taxon>Metazoa</taxon>
        <taxon>Ecdysozoa</taxon>
        <taxon>Arthropoda</taxon>
        <taxon>Chelicerata</taxon>
        <taxon>Arachnida</taxon>
        <taxon>Araneae</taxon>
        <taxon>Araneomorphae</taxon>
        <taxon>Entelegynae</taxon>
        <taxon>Araneoidea</taxon>
        <taxon>Araneidae</taxon>
        <taxon>Araneus</taxon>
    </lineage>
</organism>
<keyword evidence="3" id="KW-1185">Reference proteome</keyword>
<sequence>MPPLPSTSPELLLSGSNRLPYASATQITMILVERRHHSLQMKIADQPDLAPSDFHPFGPRKQHLGGKHFADDDDVQHEVLL</sequence>
<dbReference type="OrthoDB" id="6432034at2759"/>
<accession>A0A4Y2NNU6</accession>
<dbReference type="EMBL" id="BGPR01009386">
    <property type="protein sequence ID" value="GBN39667.1"/>
    <property type="molecule type" value="Genomic_DNA"/>
</dbReference>
<proteinExistence type="predicted"/>
<evidence type="ECO:0000313" key="3">
    <source>
        <dbReference type="Proteomes" id="UP000499080"/>
    </source>
</evidence>
<feature type="region of interest" description="Disordered" evidence="1">
    <location>
        <begin position="50"/>
        <end position="72"/>
    </location>
</feature>
<dbReference type="AlphaFoldDB" id="A0A4Y2NNU6"/>
<evidence type="ECO:0000313" key="2">
    <source>
        <dbReference type="EMBL" id="GBN39667.1"/>
    </source>
</evidence>
<evidence type="ECO:0000256" key="1">
    <source>
        <dbReference type="SAM" id="MobiDB-lite"/>
    </source>
</evidence>
<reference evidence="2 3" key="1">
    <citation type="journal article" date="2019" name="Sci. Rep.">
        <title>Orb-weaving spider Araneus ventricosus genome elucidates the spidroin gene catalogue.</title>
        <authorList>
            <person name="Kono N."/>
            <person name="Nakamura H."/>
            <person name="Ohtoshi R."/>
            <person name="Moran D.A.P."/>
            <person name="Shinohara A."/>
            <person name="Yoshida Y."/>
            <person name="Fujiwara M."/>
            <person name="Mori M."/>
            <person name="Tomita M."/>
            <person name="Arakawa K."/>
        </authorList>
    </citation>
    <scope>NUCLEOTIDE SEQUENCE [LARGE SCALE GENOMIC DNA]</scope>
</reference>
<protein>
    <submittedName>
        <fullName evidence="2">Uncharacterized protein</fullName>
    </submittedName>
</protein>